<dbReference type="Gene3D" id="1.10.600.10">
    <property type="entry name" value="Farnesyl Diphosphate Synthase"/>
    <property type="match status" value="1"/>
</dbReference>
<dbReference type="EMBL" id="BAAATA010000003">
    <property type="protein sequence ID" value="GAA2473793.1"/>
    <property type="molecule type" value="Genomic_DNA"/>
</dbReference>
<proteinExistence type="predicted"/>
<dbReference type="Proteomes" id="UP001501358">
    <property type="component" value="Unassembled WGS sequence"/>
</dbReference>
<keyword evidence="2" id="KW-1185">Reference proteome</keyword>
<dbReference type="InterPro" id="IPR008949">
    <property type="entry name" value="Isoprenoid_synthase_dom_sf"/>
</dbReference>
<evidence type="ECO:0000313" key="1">
    <source>
        <dbReference type="EMBL" id="GAA2473793.1"/>
    </source>
</evidence>
<comment type="caution">
    <text evidence="1">The sequence shown here is derived from an EMBL/GenBank/DDBJ whole genome shotgun (WGS) entry which is preliminary data.</text>
</comment>
<organism evidence="1 2">
    <name type="scientific">Streptomyces thermolineatus</name>
    <dbReference type="NCBI Taxonomy" id="44033"/>
    <lineage>
        <taxon>Bacteria</taxon>
        <taxon>Bacillati</taxon>
        <taxon>Actinomycetota</taxon>
        <taxon>Actinomycetes</taxon>
        <taxon>Kitasatosporales</taxon>
        <taxon>Streptomycetaceae</taxon>
        <taxon>Streptomyces</taxon>
    </lineage>
</organism>
<protein>
    <submittedName>
        <fullName evidence="1">Family 2 encapsulin nanocompartment cargo protein terpene cyclase</fullName>
    </submittedName>
</protein>
<dbReference type="SUPFAM" id="SSF48576">
    <property type="entry name" value="Terpenoid synthases"/>
    <property type="match status" value="1"/>
</dbReference>
<dbReference type="Pfam" id="PF19086">
    <property type="entry name" value="Terpene_syn_C_2"/>
    <property type="match status" value="1"/>
</dbReference>
<reference evidence="1 2" key="1">
    <citation type="journal article" date="2019" name="Int. J. Syst. Evol. Microbiol.">
        <title>The Global Catalogue of Microorganisms (GCM) 10K type strain sequencing project: providing services to taxonomists for standard genome sequencing and annotation.</title>
        <authorList>
            <consortium name="The Broad Institute Genomics Platform"/>
            <consortium name="The Broad Institute Genome Sequencing Center for Infectious Disease"/>
            <person name="Wu L."/>
            <person name="Ma J."/>
        </authorList>
    </citation>
    <scope>NUCLEOTIDE SEQUENCE [LARGE SCALE GENOMIC DNA]</scope>
    <source>
        <strain evidence="1 2">JCM 6307</strain>
    </source>
</reference>
<sequence length="349" mass="39074">MSVTPLRVPEFYCPDPPQVHPAAAELDRLGTRWLERSGICPDPVRRERLARHRMGRFVALTAPRGLDERMQVVTDLNLWYHALDDTYGDAGPAGRHLGDLAAVFAGLLRALGTPESPAGEPFAEALRDIRLRLGRFATPHQLTEWTRGLQNYFLYELWESANRERRSLPDLDAYTVFCADGRAANPSMTMLPIVGGYELPGDEQQSPAVRALTEMSCVIACWDNDVYSYPKERLQGPHHANLLNVLARERGCDPADTVAEAVAMRDRVMCAFLRLRRRTVPHVSAPTARYLADLGSWMRGQVEWGLSSIRFAAPEYAAVMPEHWADCPSDDSPGPLDIPSVAWWWSVDA</sequence>
<name>A0ABN3L0L1_9ACTN</name>
<evidence type="ECO:0000313" key="2">
    <source>
        <dbReference type="Proteomes" id="UP001501358"/>
    </source>
</evidence>
<accession>A0ABN3L0L1</accession>
<gene>
    <name evidence="1" type="ORF">GCM10010406_07190</name>
</gene>